<dbReference type="Gene3D" id="3.80.10.10">
    <property type="entry name" value="Ribonuclease Inhibitor"/>
    <property type="match status" value="1"/>
</dbReference>
<comment type="caution">
    <text evidence="1">The sequence shown here is derived from an EMBL/GenBank/DDBJ whole genome shotgun (WGS) entry which is preliminary data.</text>
</comment>
<dbReference type="InterPro" id="IPR032675">
    <property type="entry name" value="LRR_dom_sf"/>
</dbReference>
<gene>
    <name evidence="1" type="ORF">BG011_008332</name>
</gene>
<dbReference type="AlphaFoldDB" id="A0A9P6PN61"/>
<sequence length="242" mass="27292">MTPPNTTSTRLDQQLSRNLNLIQQCPNLSTFQMGVQFPTAFSWARDTFLHTPLSLQRFKVLHLSAGRAATIKQVLEDCIFAFRHSLEDLKGVALNLSIIVQPNIPQASLSTFGWSWPLNRLSVLYLKGELAVCLQPYSPPKEDHLEKLVLVQGLKVLKLIGRWTLSDKTMVMLGGGLSELKQLTIDGCQVDALTAMELKRGLNSLKRLEIKLGPDVDAAMRDYQRTRPELDIYMRSDDSSRR</sequence>
<proteinExistence type="predicted"/>
<name>A0A9P6PN61_9FUNG</name>
<keyword evidence="2" id="KW-1185">Reference proteome</keyword>
<protein>
    <submittedName>
        <fullName evidence="1">Uncharacterized protein</fullName>
    </submittedName>
</protein>
<dbReference type="Proteomes" id="UP000726737">
    <property type="component" value="Unassembled WGS sequence"/>
</dbReference>
<dbReference type="EMBL" id="JAAAJA010000684">
    <property type="protein sequence ID" value="KAG0250460.1"/>
    <property type="molecule type" value="Genomic_DNA"/>
</dbReference>
<reference evidence="1" key="1">
    <citation type="journal article" date="2020" name="Fungal Divers.">
        <title>Resolving the Mortierellaceae phylogeny through synthesis of multi-gene phylogenetics and phylogenomics.</title>
        <authorList>
            <person name="Vandepol N."/>
            <person name="Liber J."/>
            <person name="Desiro A."/>
            <person name="Na H."/>
            <person name="Kennedy M."/>
            <person name="Barry K."/>
            <person name="Grigoriev I.V."/>
            <person name="Miller A.N."/>
            <person name="O'Donnell K."/>
            <person name="Stajich J.E."/>
            <person name="Bonito G."/>
        </authorList>
    </citation>
    <scope>NUCLEOTIDE SEQUENCE</scope>
    <source>
        <strain evidence="1">KOD948</strain>
    </source>
</reference>
<evidence type="ECO:0000313" key="2">
    <source>
        <dbReference type="Proteomes" id="UP000726737"/>
    </source>
</evidence>
<evidence type="ECO:0000313" key="1">
    <source>
        <dbReference type="EMBL" id="KAG0250460.1"/>
    </source>
</evidence>
<organism evidence="1 2">
    <name type="scientific">Mortierella polycephala</name>
    <dbReference type="NCBI Taxonomy" id="41804"/>
    <lineage>
        <taxon>Eukaryota</taxon>
        <taxon>Fungi</taxon>
        <taxon>Fungi incertae sedis</taxon>
        <taxon>Mucoromycota</taxon>
        <taxon>Mortierellomycotina</taxon>
        <taxon>Mortierellomycetes</taxon>
        <taxon>Mortierellales</taxon>
        <taxon>Mortierellaceae</taxon>
        <taxon>Mortierella</taxon>
    </lineage>
</organism>
<dbReference type="OrthoDB" id="2307600at2759"/>
<accession>A0A9P6PN61</accession>